<feature type="domain" description="Primase C-terminal 2" evidence="2">
    <location>
        <begin position="191"/>
        <end position="258"/>
    </location>
</feature>
<dbReference type="Pfam" id="PF08707">
    <property type="entry name" value="PriCT_2"/>
    <property type="match status" value="1"/>
</dbReference>
<sequence length="701" mass="79091">MVKSIISTTDSEKPFWWPYKDIPIFCGFTDQKRPIGIDGVMGIAESATSGKLGTHDQAQALNHPYVGLSLLHPMEINGLYLVCIDLDWKNAKDYCPHPTQLALMTQLNHMNVAYETSLSGHGAHYWALMHPEDIPKCINLSENRQIEFFSGFAGQKKNILLTDWDASGELKQLNINDLLPKQTKIEEIQTMLGYIPAEDYDQWIKIGMILKKEMGDLGFELWDQWSRKSEKYDPFIMSQKWESFKKDNGVGIGSFIRLCRENGFQNKIHNFDNAEDDFAQPVNNADDNEVIKHIINSETGEIIQEIIQKDIWEPRIVPPMWELKSPNWVIDGFFADGLTLIAGAAGVGKTSAIVPLAMQVAGFYSHFSNIAVKIRRKVIYLSEDTGQVQRIQYALHKRIKRNQEDSDISIEEISDWFKVVATKRSSAADIAKLSVLGLKHTIPFTDLDGVIVDIKPLIVIDTASASFNVDSENDNAEVGKYVAAIKESLIAKDFPVWVVTHTPKALKRADVRDFSARGAGAWEGDANCVSYLFQEDGLDERFLKLGKHRYQAEYDEVAFETYIYSEIIRDNLRGMVDLSVRWAIPSKSQESKRLEAKEQAQEEKADKFKDYKKKEIVDAVKAEVAKGNLPSKRTVRDLVKGKASLIEDAINGLIEDGTLDEIPLPIELVKGAKKTSLMVADPFKQKGTNGEPMEFSKNFDE</sequence>
<dbReference type="InterPro" id="IPR027417">
    <property type="entry name" value="P-loop_NTPase"/>
</dbReference>
<proteinExistence type="predicted"/>
<dbReference type="Gene3D" id="3.40.50.300">
    <property type="entry name" value="P-loop containing nucleotide triphosphate hydrolases"/>
    <property type="match status" value="1"/>
</dbReference>
<dbReference type="SUPFAM" id="SSF52540">
    <property type="entry name" value="P-loop containing nucleoside triphosphate hydrolases"/>
    <property type="match status" value="1"/>
</dbReference>
<accession>A0A6J5LD26</accession>
<dbReference type="InterPro" id="IPR014819">
    <property type="entry name" value="PriCT_2"/>
</dbReference>
<dbReference type="GO" id="GO:0016817">
    <property type="term" value="F:hydrolase activity, acting on acid anhydrides"/>
    <property type="evidence" value="ECO:0007669"/>
    <property type="project" value="InterPro"/>
</dbReference>
<dbReference type="Pfam" id="PF13481">
    <property type="entry name" value="AAA_25"/>
    <property type="match status" value="1"/>
</dbReference>
<gene>
    <name evidence="3" type="ORF">UFOVP261_18</name>
</gene>
<dbReference type="EMBL" id="LR796262">
    <property type="protein sequence ID" value="CAB4132424.1"/>
    <property type="molecule type" value="Genomic_DNA"/>
</dbReference>
<evidence type="ECO:0000313" key="3">
    <source>
        <dbReference type="EMBL" id="CAB4132424.1"/>
    </source>
</evidence>
<reference evidence="3" key="1">
    <citation type="submission" date="2020-04" db="EMBL/GenBank/DDBJ databases">
        <authorList>
            <person name="Chiriac C."/>
            <person name="Salcher M."/>
            <person name="Ghai R."/>
            <person name="Kavagutti S V."/>
        </authorList>
    </citation>
    <scope>NUCLEOTIDE SEQUENCE</scope>
</reference>
<organism evidence="3">
    <name type="scientific">uncultured Caudovirales phage</name>
    <dbReference type="NCBI Taxonomy" id="2100421"/>
    <lineage>
        <taxon>Viruses</taxon>
        <taxon>Duplodnaviria</taxon>
        <taxon>Heunggongvirae</taxon>
        <taxon>Uroviricota</taxon>
        <taxon>Caudoviricetes</taxon>
        <taxon>Peduoviridae</taxon>
        <taxon>Maltschvirus</taxon>
        <taxon>Maltschvirus maltsch</taxon>
    </lineage>
</organism>
<name>A0A6J5LD26_9CAUD</name>
<protein>
    <submittedName>
        <fullName evidence="3">RepA RecA-family ATPase</fullName>
    </submittedName>
</protein>
<evidence type="ECO:0000256" key="1">
    <source>
        <dbReference type="SAM" id="Coils"/>
    </source>
</evidence>
<evidence type="ECO:0000259" key="2">
    <source>
        <dbReference type="Pfam" id="PF08707"/>
    </source>
</evidence>
<feature type="coiled-coil region" evidence="1">
    <location>
        <begin position="586"/>
        <end position="614"/>
    </location>
</feature>
<keyword evidence="1" id="KW-0175">Coiled coil</keyword>